<keyword evidence="1" id="KW-0560">Oxidoreductase</keyword>
<dbReference type="InParanoid" id="A0A1H9KBD3"/>
<dbReference type="InterPro" id="IPR002347">
    <property type="entry name" value="SDR_fam"/>
</dbReference>
<evidence type="ECO:0000256" key="1">
    <source>
        <dbReference type="ARBA" id="ARBA00023002"/>
    </source>
</evidence>
<evidence type="ECO:0000313" key="3">
    <source>
        <dbReference type="EMBL" id="SEQ96237.1"/>
    </source>
</evidence>
<dbReference type="CDD" id="cd05327">
    <property type="entry name" value="retinol-DH_like_SDR_c_like"/>
    <property type="match status" value="1"/>
</dbReference>
<accession>A0A1H9KBD3</accession>
<dbReference type="STRING" id="478744.SAMN05444359_12025"/>
<proteinExistence type="predicted"/>
<dbReference type="Proteomes" id="UP000199021">
    <property type="component" value="Unassembled WGS sequence"/>
</dbReference>
<organism evidence="3 4">
    <name type="scientific">Neolewinella agarilytica</name>
    <dbReference type="NCBI Taxonomy" id="478744"/>
    <lineage>
        <taxon>Bacteria</taxon>
        <taxon>Pseudomonadati</taxon>
        <taxon>Bacteroidota</taxon>
        <taxon>Saprospiria</taxon>
        <taxon>Saprospirales</taxon>
        <taxon>Lewinellaceae</taxon>
        <taxon>Neolewinella</taxon>
    </lineage>
</organism>
<dbReference type="InterPro" id="IPR057326">
    <property type="entry name" value="KR_dom"/>
</dbReference>
<name>A0A1H9KBD3_9BACT</name>
<dbReference type="Gene3D" id="3.40.50.720">
    <property type="entry name" value="NAD(P)-binding Rossmann-like Domain"/>
    <property type="match status" value="1"/>
</dbReference>
<protein>
    <submittedName>
        <fullName evidence="3">NAD(P)-dependent dehydrogenase, short-chain alcohol dehydrogenase family</fullName>
    </submittedName>
</protein>
<dbReference type="SMART" id="SM00822">
    <property type="entry name" value="PKS_KR"/>
    <property type="match status" value="1"/>
</dbReference>
<dbReference type="OrthoDB" id="597510at2"/>
<dbReference type="RefSeq" id="WP_090170642.1">
    <property type="nucleotide sequence ID" value="NZ_FOFB01000020.1"/>
</dbReference>
<dbReference type="AlphaFoldDB" id="A0A1H9KBD3"/>
<dbReference type="PRINTS" id="PR00081">
    <property type="entry name" value="GDHRDH"/>
</dbReference>
<dbReference type="SUPFAM" id="SSF51735">
    <property type="entry name" value="NAD(P)-binding Rossmann-fold domains"/>
    <property type="match status" value="1"/>
</dbReference>
<keyword evidence="4" id="KW-1185">Reference proteome</keyword>
<reference evidence="4" key="1">
    <citation type="submission" date="2016-10" db="EMBL/GenBank/DDBJ databases">
        <authorList>
            <person name="Varghese N."/>
            <person name="Submissions S."/>
        </authorList>
    </citation>
    <scope>NUCLEOTIDE SEQUENCE [LARGE SCALE GENOMIC DNA]</scope>
    <source>
        <strain evidence="4">DSM 24740</strain>
    </source>
</reference>
<dbReference type="GO" id="GO:0016491">
    <property type="term" value="F:oxidoreductase activity"/>
    <property type="evidence" value="ECO:0007669"/>
    <property type="project" value="UniProtKB-KW"/>
</dbReference>
<dbReference type="PANTHER" id="PTHR43157">
    <property type="entry name" value="PHOSPHATIDYLINOSITOL-GLYCAN BIOSYNTHESIS CLASS F PROTEIN-RELATED"/>
    <property type="match status" value="1"/>
</dbReference>
<dbReference type="EMBL" id="FOFB01000020">
    <property type="protein sequence ID" value="SEQ96237.1"/>
    <property type="molecule type" value="Genomic_DNA"/>
</dbReference>
<feature type="domain" description="Ketoreductase" evidence="2">
    <location>
        <begin position="3"/>
        <end position="254"/>
    </location>
</feature>
<evidence type="ECO:0000313" key="4">
    <source>
        <dbReference type="Proteomes" id="UP000199021"/>
    </source>
</evidence>
<dbReference type="InterPro" id="IPR036291">
    <property type="entry name" value="NAD(P)-bd_dom_sf"/>
</dbReference>
<evidence type="ECO:0000259" key="2">
    <source>
        <dbReference type="SMART" id="SM00822"/>
    </source>
</evidence>
<sequence>MHKTVLITGATGGIGFATARDLAGRGYTVILHGRNREKVEAATASIRAKNADAKLETVVADLGELSQIRRLAEEVRALAPRLNVLINNAGVWNSNQELTAEGVEKTFAINHLAYFLLAKLLMPSLRAAPGSRIICVASDSHKQIKGMFFDNINLDGNYHGLRSYAQSKLANVLFCYEYDRLRPSEDYPTIFAVQPGLVQTDIGLKGNTWLHSIAWKVRRRMSGNKTPAQGAATSIFLATEPGLEDQSGQYWDDCAPKKSYSSSYDRDEARILWEMSLEMVGEKAFFED</sequence>
<dbReference type="Pfam" id="PF00106">
    <property type="entry name" value="adh_short"/>
    <property type="match status" value="1"/>
</dbReference>
<gene>
    <name evidence="3" type="ORF">SAMN05444359_12025</name>
</gene>
<dbReference type="PANTHER" id="PTHR43157:SF31">
    <property type="entry name" value="PHOSPHATIDYLINOSITOL-GLYCAN BIOSYNTHESIS CLASS F PROTEIN"/>
    <property type="match status" value="1"/>
</dbReference>